<dbReference type="NCBIfam" id="TIGR02836">
    <property type="entry name" value="spore_IV_A"/>
    <property type="match status" value="1"/>
</dbReference>
<comment type="caution">
    <text evidence="5">The sequence shown here is derived from an EMBL/GenBank/DDBJ whole genome shotgun (WGS) entry which is preliminary data.</text>
</comment>
<dbReference type="CDD" id="cd00882">
    <property type="entry name" value="Ras_like_GTPase"/>
    <property type="match status" value="1"/>
</dbReference>
<dbReference type="EMBL" id="JAINVB010000001">
    <property type="protein sequence ID" value="MCK0086032.1"/>
    <property type="molecule type" value="Genomic_DNA"/>
</dbReference>
<dbReference type="PIRSF" id="PIRSF007466">
    <property type="entry name" value="SpoIVA"/>
    <property type="match status" value="1"/>
</dbReference>
<dbReference type="RefSeq" id="WP_003504112.1">
    <property type="nucleotide sequence ID" value="NZ_BAABZD010000004.1"/>
</dbReference>
<dbReference type="Proteomes" id="UP001300871">
    <property type="component" value="Unassembled WGS sequence"/>
</dbReference>
<dbReference type="GO" id="GO:0030435">
    <property type="term" value="P:sporulation resulting in formation of a cellular spore"/>
    <property type="evidence" value="ECO:0007669"/>
    <property type="project" value="UniProtKB-KW"/>
</dbReference>
<feature type="domain" description="Sporulation stage IV protein A C-terminal" evidence="4">
    <location>
        <begin position="416"/>
        <end position="491"/>
    </location>
</feature>
<comment type="function">
    <text evidence="1">ATPase. Has a role at an early stage in the morphogenesis of the spore coat.</text>
</comment>
<evidence type="ECO:0000259" key="2">
    <source>
        <dbReference type="Pfam" id="PF09547"/>
    </source>
</evidence>
<keyword evidence="1" id="KW-0963">Cytoplasm</keyword>
<evidence type="ECO:0000313" key="5">
    <source>
        <dbReference type="EMBL" id="MCK0086032.1"/>
    </source>
</evidence>
<dbReference type="InterPro" id="IPR046840">
    <property type="entry name" value="SpoIVA_C"/>
</dbReference>
<feature type="domain" description="Stage IV sporulation protein A ATPase" evidence="2">
    <location>
        <begin position="1"/>
        <end position="237"/>
    </location>
</feature>
<dbReference type="Proteomes" id="UP001203136">
    <property type="component" value="Unassembled WGS sequence"/>
</dbReference>
<dbReference type="InterPro" id="IPR027417">
    <property type="entry name" value="P-loop_NTPase"/>
</dbReference>
<comment type="catalytic activity">
    <reaction evidence="1">
        <text>ATP + H2O = ADP + phosphate + H(+)</text>
        <dbReference type="Rhea" id="RHEA:13065"/>
        <dbReference type="ChEBI" id="CHEBI:15377"/>
        <dbReference type="ChEBI" id="CHEBI:15378"/>
        <dbReference type="ChEBI" id="CHEBI:30616"/>
        <dbReference type="ChEBI" id="CHEBI:43474"/>
        <dbReference type="ChEBI" id="CHEBI:456216"/>
    </reaction>
</comment>
<dbReference type="SUPFAM" id="SSF52540">
    <property type="entry name" value="P-loop containing nucleoside triphosphate hydrolases"/>
    <property type="match status" value="1"/>
</dbReference>
<evidence type="ECO:0000259" key="4">
    <source>
        <dbReference type="Pfam" id="PF20439"/>
    </source>
</evidence>
<comment type="subcellular location">
    <subcellularLocation>
        <location evidence="1">Cytoplasm</location>
    </subcellularLocation>
</comment>
<dbReference type="InterPro" id="IPR046842">
    <property type="entry name" value="SpoIVA_ATPase"/>
</dbReference>
<dbReference type="EC" id="3.6.1.-" evidence="1"/>
<protein>
    <recommendedName>
        <fullName evidence="1">Stage IV sporulation protein A</fullName>
        <ecNumber evidence="1">3.6.1.-</ecNumber>
    </recommendedName>
    <alternativeName>
        <fullName evidence="1">Coat morphogenetic protein SpoIVA</fullName>
    </alternativeName>
</protein>
<evidence type="ECO:0000313" key="6">
    <source>
        <dbReference type="EMBL" id="MDB2001516.1"/>
    </source>
</evidence>
<accession>A0AAW5F207</accession>
<dbReference type="Pfam" id="PF20438">
    <property type="entry name" value="SpoIVA_middle"/>
    <property type="match status" value="1"/>
</dbReference>
<keyword evidence="1" id="KW-0547">Nucleotide-binding</keyword>
<reference evidence="5" key="1">
    <citation type="journal article" date="2022" name="Cell Host Microbe">
        <title>Colonization of the live biotherapeutic product VE303 and modulation of the microbiota and metabolites in healthy volunteers.</title>
        <authorList>
            <person name="Dsouza M."/>
            <person name="Menon R."/>
            <person name="Crossette E."/>
            <person name="Bhattarai S.K."/>
            <person name="Schneider J."/>
            <person name="Kim Y.G."/>
            <person name="Reddy S."/>
            <person name="Caballero S."/>
            <person name="Felix C."/>
            <person name="Cornacchione L."/>
            <person name="Hendrickson J."/>
            <person name="Watson A.R."/>
            <person name="Minot S.S."/>
            <person name="Greenfield N."/>
            <person name="Schopf L."/>
            <person name="Szabady R."/>
            <person name="Patarroyo J."/>
            <person name="Smith W."/>
            <person name="Harrison P."/>
            <person name="Kuijper E.J."/>
            <person name="Kelly C.P."/>
            <person name="Olle B."/>
            <person name="Bobilev D."/>
            <person name="Silber J.L."/>
            <person name="Bucci V."/>
            <person name="Roberts B."/>
            <person name="Faith J."/>
            <person name="Norman J.M."/>
        </authorList>
    </citation>
    <scope>NUCLEOTIDE SEQUENCE</scope>
    <source>
        <strain evidence="5">VE303-04</strain>
    </source>
</reference>
<reference evidence="6" key="2">
    <citation type="submission" date="2023-01" db="EMBL/GenBank/DDBJ databases">
        <title>Human gut microbiome strain richness.</title>
        <authorList>
            <person name="Chen-Liaw A."/>
        </authorList>
    </citation>
    <scope>NUCLEOTIDE SEQUENCE</scope>
    <source>
        <strain evidence="6">B1_m1001713B170214d0_201011</strain>
    </source>
</reference>
<sequence length="491" mass="55455">MDNFNVYSDIKARTNGEIYVGIVGPVRTGKSTFIKRFMELMVLPGMDDPHARERTRDELPQSSAGKTIMTTEPKFIPKEAAQIALSDGVDVKVRLIDCVGFMVEGAAGHIENDTERLVKTPWFDAEIPFTEAAEIGTRKVINDHSTIGLVITTDGSFGDIKRGNYIAAEEKTIKELKNLKKPFLVLLNSMRPYSDETRELAKQMEEKYGVQVMPVNCEQLKKEDIKAILEEILHEFPVTEIDFTIPKWMEILPREHWLKSRVIQTVKEMLKKTDHMRDAQEALPEEDKEAVRRIKITGMKMADGSIQAQIEVDDSHYYQILSEYVGVPIEGEYQLMQTLKSLASMQKEYEKVSNAVCQVRLKGYGVVTPDRSEIVLDEPQLIRHGNKYGVKMKAQAPSINLIKAHIETEIAPIVGSEQQAEDLITYIKENAGQSEEGIWSTNIFGKSIEQIVDDGIQAKISQMTEDCQMKLQDTLQKIINDSNGGMICIII</sequence>
<dbReference type="InterPro" id="IPR014201">
    <property type="entry name" value="Spore_IV_A"/>
</dbReference>
<dbReference type="EMBL" id="JAQLGM010000041">
    <property type="protein sequence ID" value="MDB2001516.1"/>
    <property type="molecule type" value="Genomic_DNA"/>
</dbReference>
<dbReference type="Gene3D" id="3.40.50.300">
    <property type="entry name" value="P-loop containing nucleotide triphosphate hydrolases"/>
    <property type="match status" value="1"/>
</dbReference>
<dbReference type="InterPro" id="IPR046841">
    <property type="entry name" value="SpoIVA_middle"/>
</dbReference>
<dbReference type="AlphaFoldDB" id="A0AAW5F207"/>
<dbReference type="GO" id="GO:0005737">
    <property type="term" value="C:cytoplasm"/>
    <property type="evidence" value="ECO:0007669"/>
    <property type="project" value="UniProtKB-SubCell"/>
</dbReference>
<keyword evidence="1" id="KW-0067">ATP-binding</keyword>
<dbReference type="GeneID" id="57970858"/>
<dbReference type="Pfam" id="PF20439">
    <property type="entry name" value="SpoIVA_C"/>
    <property type="match status" value="1"/>
</dbReference>
<evidence type="ECO:0000256" key="1">
    <source>
        <dbReference type="PIRNR" id="PIRNR007466"/>
    </source>
</evidence>
<gene>
    <name evidence="5" type="primary">spoIVA</name>
    <name evidence="5" type="ORF">K5I21_09165</name>
    <name evidence="6" type="ORF">PM006_15030</name>
</gene>
<dbReference type="GO" id="GO:0016887">
    <property type="term" value="F:ATP hydrolysis activity"/>
    <property type="evidence" value="ECO:0007669"/>
    <property type="project" value="InterPro"/>
</dbReference>
<proteinExistence type="predicted"/>
<evidence type="ECO:0000313" key="7">
    <source>
        <dbReference type="Proteomes" id="UP001203136"/>
    </source>
</evidence>
<dbReference type="GO" id="GO:0005524">
    <property type="term" value="F:ATP binding"/>
    <property type="evidence" value="ECO:0007669"/>
    <property type="project" value="UniProtKB-KW"/>
</dbReference>
<feature type="domain" description="Stage IV sporulation protein A middle" evidence="3">
    <location>
        <begin position="238"/>
        <end position="415"/>
    </location>
</feature>
<organism evidence="5 7">
    <name type="scientific">Clostridium symbiosum</name>
    <name type="common">Bacteroides symbiosus</name>
    <dbReference type="NCBI Taxonomy" id="1512"/>
    <lineage>
        <taxon>Bacteria</taxon>
        <taxon>Bacillati</taxon>
        <taxon>Bacillota</taxon>
        <taxon>Clostridia</taxon>
        <taxon>Lachnospirales</taxon>
        <taxon>Lachnospiraceae</taxon>
        <taxon>Otoolea</taxon>
    </lineage>
</organism>
<keyword evidence="1" id="KW-0749">Sporulation</keyword>
<dbReference type="Pfam" id="PF09547">
    <property type="entry name" value="SpoIVA_ATPase"/>
    <property type="match status" value="1"/>
</dbReference>
<evidence type="ECO:0000259" key="3">
    <source>
        <dbReference type="Pfam" id="PF20438"/>
    </source>
</evidence>
<name>A0AAW5F207_CLOSY</name>
<keyword evidence="1" id="KW-0378">Hydrolase</keyword>